<organism evidence="1 2">
    <name type="scientific">Lipomyces tetrasporus</name>
    <dbReference type="NCBI Taxonomy" id="54092"/>
    <lineage>
        <taxon>Eukaryota</taxon>
        <taxon>Fungi</taxon>
        <taxon>Dikarya</taxon>
        <taxon>Ascomycota</taxon>
        <taxon>Saccharomycotina</taxon>
        <taxon>Lipomycetes</taxon>
        <taxon>Lipomycetales</taxon>
        <taxon>Lipomycetaceae</taxon>
        <taxon>Lipomyces</taxon>
    </lineage>
</organism>
<evidence type="ECO:0000313" key="2">
    <source>
        <dbReference type="Proteomes" id="UP001217417"/>
    </source>
</evidence>
<protein>
    <submittedName>
        <fullName evidence="1">Uncharacterized protein</fullName>
    </submittedName>
</protein>
<accession>A0AAD7VPS6</accession>
<sequence length="254" mass="27604">MVRQSARLVISSGLSAASKAETVVYALEHLGRVYPEFEEVLVADARRYLQSEAVVNSGEIGRVELSWSLVADFVAAGHAYAQLKEAQVAAGWLPVAVDLNQLDQGALSLSSLEPLSSQALDVCIQERVLETLVERPADGWDGSGFVHETWSERVWSCTLDDAVEYAAHAYTSVLSGRQANSIARAYVVPWVLAKVLYHHLGVRPRGPEWVRIAAHFDAHPEERIRLPSADTAIPGEVVPVSDELLRSAGDGVLA</sequence>
<keyword evidence="2" id="KW-1185">Reference proteome</keyword>
<dbReference type="GeneID" id="80883452"/>
<comment type="caution">
    <text evidence="1">The sequence shown here is derived from an EMBL/GenBank/DDBJ whole genome shotgun (WGS) entry which is preliminary data.</text>
</comment>
<proteinExistence type="predicted"/>
<dbReference type="Proteomes" id="UP001217417">
    <property type="component" value="Unassembled WGS sequence"/>
</dbReference>
<dbReference type="EMBL" id="JARPMG010000009">
    <property type="protein sequence ID" value="KAJ8098137.1"/>
    <property type="molecule type" value="Genomic_DNA"/>
</dbReference>
<evidence type="ECO:0000313" key="1">
    <source>
        <dbReference type="EMBL" id="KAJ8098137.1"/>
    </source>
</evidence>
<dbReference type="RefSeq" id="XP_056041587.1">
    <property type="nucleotide sequence ID" value="XM_056188286.1"/>
</dbReference>
<name>A0AAD7VPS6_9ASCO</name>
<reference evidence="1" key="1">
    <citation type="submission" date="2023-03" db="EMBL/GenBank/DDBJ databases">
        <title>Near-Complete genome sequence of Lipomyces tetrasporous NRRL Y-64009, an oleaginous yeast capable of growing on lignocellulosic hydrolysates.</title>
        <authorList>
            <consortium name="Lawrence Berkeley National Laboratory"/>
            <person name="Jagtap S.S."/>
            <person name="Liu J.-J."/>
            <person name="Walukiewicz H.E."/>
            <person name="Pangilinan J."/>
            <person name="Lipzen A."/>
            <person name="Ahrendt S."/>
            <person name="Koriabine M."/>
            <person name="Cobaugh K."/>
            <person name="Salamov A."/>
            <person name="Yoshinaga Y."/>
            <person name="Ng V."/>
            <person name="Daum C."/>
            <person name="Grigoriev I.V."/>
            <person name="Slininger P.J."/>
            <person name="Dien B.S."/>
            <person name="Jin Y.-S."/>
            <person name="Rao C.V."/>
        </authorList>
    </citation>
    <scope>NUCLEOTIDE SEQUENCE</scope>
    <source>
        <strain evidence="1">NRRL Y-64009</strain>
    </source>
</reference>
<gene>
    <name evidence="1" type="ORF">POJ06DRAFT_258625</name>
</gene>
<dbReference type="AlphaFoldDB" id="A0AAD7VPS6"/>